<gene>
    <name evidence="1" type="ORF">GCM10012280_03580</name>
</gene>
<dbReference type="RefSeq" id="WP_189129629.1">
    <property type="nucleotide sequence ID" value="NZ_BMMS01000001.1"/>
</dbReference>
<accession>A0A918DSQ5</accession>
<reference evidence="1" key="1">
    <citation type="journal article" date="2014" name="Int. J. Syst. Evol. Microbiol.">
        <title>Complete genome sequence of Corynebacterium casei LMG S-19264T (=DSM 44701T), isolated from a smear-ripened cheese.</title>
        <authorList>
            <consortium name="US DOE Joint Genome Institute (JGI-PGF)"/>
            <person name="Walter F."/>
            <person name="Albersmeier A."/>
            <person name="Kalinowski J."/>
            <person name="Ruckert C."/>
        </authorList>
    </citation>
    <scope>NUCLEOTIDE SEQUENCE</scope>
    <source>
        <strain evidence="1">CGMCC 4.7201</strain>
    </source>
</reference>
<comment type="caution">
    <text evidence="1">The sequence shown here is derived from an EMBL/GenBank/DDBJ whole genome shotgun (WGS) entry which is preliminary data.</text>
</comment>
<dbReference type="EMBL" id="BMMS01000001">
    <property type="protein sequence ID" value="GGO80805.1"/>
    <property type="molecule type" value="Genomic_DNA"/>
</dbReference>
<sequence length="201" mass="22027">MEILLVIVALFFVATAGLGALAVVKTKRAVQRGLERHVPQARRMVEDTTLRATLTAKKLTQPGVAGELAALRLSLHTSVDSTRRMLEASSAEDASLTEALALCTRLAEHARAIDGELKLLEREPDRPRAQARLPELRERAERITHSADALRWAAQDRARRFADDDLAELSRQCETEAGALRHWTAPTVGASREPKAFPPAG</sequence>
<evidence type="ECO:0000313" key="1">
    <source>
        <dbReference type="EMBL" id="GGO80805.1"/>
    </source>
</evidence>
<dbReference type="Proteomes" id="UP000641932">
    <property type="component" value="Unassembled WGS sequence"/>
</dbReference>
<organism evidence="1 2">
    <name type="scientific">Wenjunlia tyrosinilytica</name>
    <dbReference type="NCBI Taxonomy" id="1544741"/>
    <lineage>
        <taxon>Bacteria</taxon>
        <taxon>Bacillati</taxon>
        <taxon>Actinomycetota</taxon>
        <taxon>Actinomycetes</taxon>
        <taxon>Kitasatosporales</taxon>
        <taxon>Streptomycetaceae</taxon>
        <taxon>Wenjunlia</taxon>
    </lineage>
</organism>
<dbReference type="AlphaFoldDB" id="A0A918DSQ5"/>
<evidence type="ECO:0008006" key="3">
    <source>
        <dbReference type="Google" id="ProtNLM"/>
    </source>
</evidence>
<keyword evidence="2" id="KW-1185">Reference proteome</keyword>
<protein>
    <recommendedName>
        <fullName evidence="3">Secreted protein</fullName>
    </recommendedName>
</protein>
<evidence type="ECO:0000313" key="2">
    <source>
        <dbReference type="Proteomes" id="UP000641932"/>
    </source>
</evidence>
<reference evidence="1" key="2">
    <citation type="submission" date="2020-09" db="EMBL/GenBank/DDBJ databases">
        <authorList>
            <person name="Sun Q."/>
            <person name="Zhou Y."/>
        </authorList>
    </citation>
    <scope>NUCLEOTIDE SEQUENCE</scope>
    <source>
        <strain evidence="1">CGMCC 4.7201</strain>
    </source>
</reference>
<proteinExistence type="predicted"/>
<name>A0A918DSQ5_9ACTN</name>